<evidence type="ECO:0000313" key="2">
    <source>
        <dbReference type="Proteomes" id="UP000290289"/>
    </source>
</evidence>
<name>A0A498HIB0_MALDO</name>
<evidence type="ECO:0000313" key="1">
    <source>
        <dbReference type="EMBL" id="RXH69245.1"/>
    </source>
</evidence>
<sequence>METLKGRTQCTRLPLYAGFGRGECRLALPPFMKRLLPCLEPETYRSWANALAIAQIIKEKTTYVHVRPLFPEPRHHHPLHDLVEVIDGSIRNHVNHDVIVADRLNRWDLVLLAVANDLFFFIREKDGEKGGEKDGRE</sequence>
<organism evidence="1 2">
    <name type="scientific">Malus domestica</name>
    <name type="common">Apple</name>
    <name type="synonym">Pyrus malus</name>
    <dbReference type="NCBI Taxonomy" id="3750"/>
    <lineage>
        <taxon>Eukaryota</taxon>
        <taxon>Viridiplantae</taxon>
        <taxon>Streptophyta</taxon>
        <taxon>Embryophyta</taxon>
        <taxon>Tracheophyta</taxon>
        <taxon>Spermatophyta</taxon>
        <taxon>Magnoliopsida</taxon>
        <taxon>eudicotyledons</taxon>
        <taxon>Gunneridae</taxon>
        <taxon>Pentapetalae</taxon>
        <taxon>rosids</taxon>
        <taxon>fabids</taxon>
        <taxon>Rosales</taxon>
        <taxon>Rosaceae</taxon>
        <taxon>Amygdaloideae</taxon>
        <taxon>Maleae</taxon>
        <taxon>Malus</taxon>
    </lineage>
</organism>
<protein>
    <submittedName>
        <fullName evidence="1">Uncharacterized protein</fullName>
    </submittedName>
</protein>
<reference evidence="1 2" key="1">
    <citation type="submission" date="2018-10" db="EMBL/GenBank/DDBJ databases">
        <title>A high-quality apple genome assembly.</title>
        <authorList>
            <person name="Hu J."/>
        </authorList>
    </citation>
    <scope>NUCLEOTIDE SEQUENCE [LARGE SCALE GENOMIC DNA]</scope>
    <source>
        <strain evidence="2">cv. HFTH1</strain>
        <tissue evidence="1">Young leaf</tissue>
    </source>
</reference>
<keyword evidence="2" id="KW-1185">Reference proteome</keyword>
<proteinExistence type="predicted"/>
<comment type="caution">
    <text evidence="1">The sequence shown here is derived from an EMBL/GenBank/DDBJ whole genome shotgun (WGS) entry which is preliminary data.</text>
</comment>
<dbReference type="AlphaFoldDB" id="A0A498HIB0"/>
<accession>A0A498HIB0</accession>
<dbReference type="EMBL" id="RDQH01000343">
    <property type="protein sequence ID" value="RXH69245.1"/>
    <property type="molecule type" value="Genomic_DNA"/>
</dbReference>
<dbReference type="Proteomes" id="UP000290289">
    <property type="component" value="Chromosome 17"/>
</dbReference>
<gene>
    <name evidence="1" type="ORF">DVH24_037029</name>
</gene>